<dbReference type="Pfam" id="PF00248">
    <property type="entry name" value="Aldo_ket_red"/>
    <property type="match status" value="1"/>
</dbReference>
<proteinExistence type="inferred from homology"/>
<dbReference type="PIRSF" id="PIRSF000097">
    <property type="entry name" value="AKR"/>
    <property type="match status" value="1"/>
</dbReference>
<dbReference type="PANTHER" id="PTHR43827:SF3">
    <property type="entry name" value="NADP-DEPENDENT OXIDOREDUCTASE DOMAIN-CONTAINING PROTEIN"/>
    <property type="match status" value="1"/>
</dbReference>
<evidence type="ECO:0000313" key="6">
    <source>
        <dbReference type="Proteomes" id="UP000509750"/>
    </source>
</evidence>
<dbReference type="InterPro" id="IPR036812">
    <property type="entry name" value="NAD(P)_OxRdtase_dom_sf"/>
</dbReference>
<dbReference type="KEGG" id="halg:HUG10_18475"/>
<gene>
    <name evidence="5" type="ORF">HUG10_18475</name>
</gene>
<dbReference type="Gene3D" id="3.20.20.100">
    <property type="entry name" value="NADP-dependent oxidoreductase domain"/>
    <property type="match status" value="1"/>
</dbReference>
<dbReference type="InterPro" id="IPR020471">
    <property type="entry name" value="AKR"/>
</dbReference>
<keyword evidence="6" id="KW-1185">Reference proteome</keyword>
<keyword evidence="5" id="KW-0614">Plasmid</keyword>
<feature type="domain" description="NADP-dependent oxidoreductase" evidence="4">
    <location>
        <begin position="10"/>
        <end position="251"/>
    </location>
</feature>
<evidence type="ECO:0000256" key="1">
    <source>
        <dbReference type="ARBA" id="ARBA00007905"/>
    </source>
</evidence>
<dbReference type="InterPro" id="IPR023210">
    <property type="entry name" value="NADP_OxRdtase_dom"/>
</dbReference>
<evidence type="ECO:0000256" key="3">
    <source>
        <dbReference type="ARBA" id="ARBA00023002"/>
    </source>
</evidence>
<dbReference type="AlphaFoldDB" id="A0A7D5KYE2"/>
<keyword evidence="2" id="KW-0521">NADP</keyword>
<accession>A0A7D5KYE2</accession>
<geneLocation type="plasmid" evidence="5 6">
    <name>unnamed1</name>
</geneLocation>
<dbReference type="OrthoDB" id="275427at2157"/>
<dbReference type="EMBL" id="CP058530">
    <property type="protein sequence ID" value="QLG29798.1"/>
    <property type="molecule type" value="Genomic_DNA"/>
</dbReference>
<dbReference type="PRINTS" id="PR00069">
    <property type="entry name" value="ALDKETRDTASE"/>
</dbReference>
<dbReference type="PANTHER" id="PTHR43827">
    <property type="entry name" value="2,5-DIKETO-D-GLUCONIC ACID REDUCTASE"/>
    <property type="match status" value="1"/>
</dbReference>
<dbReference type="SUPFAM" id="SSF51430">
    <property type="entry name" value="NAD(P)-linked oxidoreductase"/>
    <property type="match status" value="1"/>
</dbReference>
<comment type="similarity">
    <text evidence="1">Belongs to the aldo/keto reductase family.</text>
</comment>
<dbReference type="Proteomes" id="UP000509750">
    <property type="component" value="Plasmid unnamed1"/>
</dbReference>
<keyword evidence="3" id="KW-0560">Oxidoreductase</keyword>
<dbReference type="PROSITE" id="PS00798">
    <property type="entry name" value="ALDOKETO_REDUCTASE_1"/>
    <property type="match status" value="1"/>
</dbReference>
<reference evidence="5 6" key="1">
    <citation type="submission" date="2020-07" db="EMBL/GenBank/DDBJ databases">
        <title>Gai3-2, isolated from salt lake.</title>
        <authorList>
            <person name="Cui H."/>
            <person name="Shi X."/>
        </authorList>
    </citation>
    <scope>NUCLEOTIDE SEQUENCE [LARGE SCALE GENOMIC DNA]</scope>
    <source>
        <strain evidence="5 6">Gai3-2</strain>
        <plasmid evidence="5 6">unnamed1</plasmid>
    </source>
</reference>
<organism evidence="5 6">
    <name type="scientific">Halorarum halophilum</name>
    <dbReference type="NCBI Taxonomy" id="2743090"/>
    <lineage>
        <taxon>Archaea</taxon>
        <taxon>Methanobacteriati</taxon>
        <taxon>Methanobacteriota</taxon>
        <taxon>Stenosarchaea group</taxon>
        <taxon>Halobacteria</taxon>
        <taxon>Halobacteriales</taxon>
        <taxon>Haloferacaceae</taxon>
        <taxon>Halorarum</taxon>
    </lineage>
</organism>
<dbReference type="InterPro" id="IPR018170">
    <property type="entry name" value="Aldo/ket_reductase_CS"/>
</dbReference>
<dbReference type="GO" id="GO:0016616">
    <property type="term" value="F:oxidoreductase activity, acting on the CH-OH group of donors, NAD or NADP as acceptor"/>
    <property type="evidence" value="ECO:0007669"/>
    <property type="project" value="UniProtKB-ARBA"/>
</dbReference>
<sequence>MPSPGLGTYRNTDHGECVDSVRTALEVGYRHVDTAEAYGNEAAVGEGIAAADVDDDVFLATKVLHPRFTDDYSAGSIEANVRSCLDRLDVESVDLLYGVHWPAGGYDPETTFEVLAALHDEGLFDRLGVCNVTVDQLEEARDASAVPVSVLQAEMHPLLPQQDLREYCEANGIAFVAYAPLGNGRVLDEPEIREIADDRGVSPARVSIAWCLEKGTIPIPKATGRDHIEDNWRARDLDLTDAEVERIDAIDDVERQYSPDYAPDW</sequence>
<evidence type="ECO:0000256" key="2">
    <source>
        <dbReference type="ARBA" id="ARBA00022857"/>
    </source>
</evidence>
<protein>
    <submittedName>
        <fullName evidence="5">Aldo/keto reductase</fullName>
    </submittedName>
</protein>
<evidence type="ECO:0000259" key="4">
    <source>
        <dbReference type="Pfam" id="PF00248"/>
    </source>
</evidence>
<evidence type="ECO:0000313" key="5">
    <source>
        <dbReference type="EMBL" id="QLG29798.1"/>
    </source>
</evidence>
<name>A0A7D5KYE2_9EURY</name>